<sequence length="354" mass="40089">MDIKVKWFYRLGFFLLLFAVLFIFIKLEPLWKPIVNVVAKGTAPFFIATFIAYLLHPFVKKLSDYGLQKWLSVFIIYVLFFATIGGAIFKGTPIFIRQLKDLSENAPLLFDQYEKWVDFVETETKGWPFTFKQQVEESFQALNRSMEGLVEKAVHIVFWLADKLLIILLIPFITFYMLKDFDYLKGVFFHFIPKRCQKQTVTFLQNVDESLGNYIRGQLIVCGTVGVASAFLFWLIGLDYPLLFGTLVGVTNVIPYFGPIIGAIPVVIVASTNSVKMVIFVLLIIFGIQFLEANILSPVIVGKSLKMHPLLIMFSILIGGEIGGIIGLLVAVPFVAILKTAISQGLEQFRKQSI</sequence>
<dbReference type="GO" id="GO:0055085">
    <property type="term" value="P:transmembrane transport"/>
    <property type="evidence" value="ECO:0007669"/>
    <property type="project" value="TreeGrafter"/>
</dbReference>
<protein>
    <submittedName>
        <fullName evidence="7">AI-2E family transporter</fullName>
    </submittedName>
</protein>
<feature type="transmembrane region" description="Helical" evidence="6">
    <location>
        <begin position="156"/>
        <end position="178"/>
    </location>
</feature>
<feature type="transmembrane region" description="Helical" evidence="6">
    <location>
        <begin position="277"/>
        <end position="300"/>
    </location>
</feature>
<feature type="transmembrane region" description="Helical" evidence="6">
    <location>
        <begin position="7"/>
        <end position="25"/>
    </location>
</feature>
<organism evidence="7 8">
    <name type="scientific">Fervidibacillus halotolerans</name>
    <dbReference type="NCBI Taxonomy" id="2980027"/>
    <lineage>
        <taxon>Bacteria</taxon>
        <taxon>Bacillati</taxon>
        <taxon>Bacillota</taxon>
        <taxon>Bacilli</taxon>
        <taxon>Bacillales</taxon>
        <taxon>Bacillaceae</taxon>
        <taxon>Fervidibacillus</taxon>
    </lineage>
</organism>
<feature type="transmembrane region" description="Helical" evidence="6">
    <location>
        <begin position="219"/>
        <end position="236"/>
    </location>
</feature>
<feature type="transmembrane region" description="Helical" evidence="6">
    <location>
        <begin position="70"/>
        <end position="89"/>
    </location>
</feature>
<dbReference type="Pfam" id="PF01594">
    <property type="entry name" value="AI-2E_transport"/>
    <property type="match status" value="1"/>
</dbReference>
<name>A0A9E8RXT9_9BACI</name>
<keyword evidence="3 6" id="KW-0812">Transmembrane</keyword>
<dbReference type="PANTHER" id="PTHR21716">
    <property type="entry name" value="TRANSMEMBRANE PROTEIN"/>
    <property type="match status" value="1"/>
</dbReference>
<evidence type="ECO:0000256" key="6">
    <source>
        <dbReference type="SAM" id="Phobius"/>
    </source>
</evidence>
<evidence type="ECO:0000256" key="1">
    <source>
        <dbReference type="ARBA" id="ARBA00004141"/>
    </source>
</evidence>
<evidence type="ECO:0000256" key="4">
    <source>
        <dbReference type="ARBA" id="ARBA00022989"/>
    </source>
</evidence>
<keyword evidence="5 6" id="KW-0472">Membrane</keyword>
<feature type="transmembrane region" description="Helical" evidence="6">
    <location>
        <begin position="242"/>
        <end position="270"/>
    </location>
</feature>
<comment type="similarity">
    <text evidence="2">Belongs to the autoinducer-2 exporter (AI-2E) (TC 2.A.86) family.</text>
</comment>
<evidence type="ECO:0000313" key="7">
    <source>
        <dbReference type="EMBL" id="WAA11549.1"/>
    </source>
</evidence>
<comment type="subcellular location">
    <subcellularLocation>
        <location evidence="1">Membrane</location>
        <topology evidence="1">Multi-pass membrane protein</topology>
    </subcellularLocation>
</comment>
<evidence type="ECO:0000256" key="2">
    <source>
        <dbReference type="ARBA" id="ARBA00009773"/>
    </source>
</evidence>
<dbReference type="Proteomes" id="UP001164726">
    <property type="component" value="Chromosome"/>
</dbReference>
<dbReference type="InterPro" id="IPR002549">
    <property type="entry name" value="AI-2E-like"/>
</dbReference>
<reference evidence="7" key="1">
    <citation type="submission" date="2022-09" db="EMBL/GenBank/DDBJ databases">
        <title>Complete Genomes of Fervidibacillus albus and Fervidibacillus halotolerans isolated from tidal flat sediments.</title>
        <authorList>
            <person name="Kwon K.K."/>
            <person name="Yang S.-H."/>
            <person name="Park M.J."/>
            <person name="Oh H.-M."/>
        </authorList>
    </citation>
    <scope>NUCLEOTIDE SEQUENCE</scope>
    <source>
        <strain evidence="7">MEBiC13594</strain>
    </source>
</reference>
<evidence type="ECO:0000256" key="5">
    <source>
        <dbReference type="ARBA" id="ARBA00023136"/>
    </source>
</evidence>
<dbReference type="AlphaFoldDB" id="A0A9E8RXT9"/>
<evidence type="ECO:0000256" key="3">
    <source>
        <dbReference type="ARBA" id="ARBA00022692"/>
    </source>
</evidence>
<dbReference type="KEGG" id="fhl:OE105_07870"/>
<feature type="transmembrane region" description="Helical" evidence="6">
    <location>
        <begin position="37"/>
        <end position="58"/>
    </location>
</feature>
<gene>
    <name evidence="7" type="ORF">OE105_07870</name>
</gene>
<dbReference type="PANTHER" id="PTHR21716:SF15">
    <property type="entry name" value="TRANSPORT PROTEIN YRRI-RELATED"/>
    <property type="match status" value="1"/>
</dbReference>
<feature type="transmembrane region" description="Helical" evidence="6">
    <location>
        <begin position="312"/>
        <end position="338"/>
    </location>
</feature>
<keyword evidence="4 6" id="KW-1133">Transmembrane helix</keyword>
<keyword evidence="8" id="KW-1185">Reference proteome</keyword>
<dbReference type="RefSeq" id="WP_275419660.1">
    <property type="nucleotide sequence ID" value="NZ_CP106877.1"/>
</dbReference>
<proteinExistence type="inferred from homology"/>
<accession>A0A9E8RXT9</accession>
<evidence type="ECO:0000313" key="8">
    <source>
        <dbReference type="Proteomes" id="UP001164726"/>
    </source>
</evidence>
<dbReference type="GO" id="GO:0016020">
    <property type="term" value="C:membrane"/>
    <property type="evidence" value="ECO:0007669"/>
    <property type="project" value="UniProtKB-SubCell"/>
</dbReference>
<dbReference type="EMBL" id="CP106877">
    <property type="protein sequence ID" value="WAA11549.1"/>
    <property type="molecule type" value="Genomic_DNA"/>
</dbReference>